<keyword evidence="1 7" id="KW-1003">Cell membrane</keyword>
<proteinExistence type="inferred from homology"/>
<comment type="catalytic activity">
    <reaction evidence="7">
        <text>a peptidoglycan chain = a peptidoglycan chain with N-acetyl-1,6-anhydromuramyl-[peptide] at the reducing end + a peptidoglycan chain with N-acetylglucosamine at the non-reducing end.</text>
        <dbReference type="EC" id="4.2.2.29"/>
    </reaction>
</comment>
<dbReference type="STRING" id="1796646.A4V02_08475"/>
<dbReference type="RefSeq" id="WP_068961063.1">
    <property type="nucleotide sequence ID" value="NZ_CAJTAP010000044.1"/>
</dbReference>
<dbReference type="GO" id="GO:0009252">
    <property type="term" value="P:peptidoglycan biosynthetic process"/>
    <property type="evidence" value="ECO:0007669"/>
    <property type="project" value="UniProtKB-UniRule"/>
</dbReference>
<keyword evidence="4 7" id="KW-0472">Membrane</keyword>
<comment type="function">
    <text evidence="7">Functions as a peptidoglycan terminase that cleaves nascent peptidoglycan strands endolytically to terminate their elongation.</text>
</comment>
<dbReference type="GeneID" id="65536895"/>
<evidence type="ECO:0000256" key="1">
    <source>
        <dbReference type="ARBA" id="ARBA00022475"/>
    </source>
</evidence>
<keyword evidence="2 7" id="KW-0812">Transmembrane</keyword>
<accession>A0A1Z2XI92</accession>
<dbReference type="EMBL" id="CP015402">
    <property type="protein sequence ID" value="ANU63760.1"/>
    <property type="molecule type" value="Genomic_DNA"/>
</dbReference>
<dbReference type="OrthoDB" id="9814591at2"/>
<name>A0A1B1SAE5_9BACT</name>
<dbReference type="Gene3D" id="3.30.160.60">
    <property type="entry name" value="Classic Zinc Finger"/>
    <property type="match status" value="1"/>
</dbReference>
<evidence type="ECO:0000256" key="5">
    <source>
        <dbReference type="ARBA" id="ARBA00023239"/>
    </source>
</evidence>
<evidence type="ECO:0000313" key="8">
    <source>
        <dbReference type="EMBL" id="ANU63760.1"/>
    </source>
</evidence>
<evidence type="ECO:0000256" key="4">
    <source>
        <dbReference type="ARBA" id="ARBA00023136"/>
    </source>
</evidence>
<feature type="site" description="Important for catalytic activity" evidence="7">
    <location>
        <position position="216"/>
    </location>
</feature>
<dbReference type="KEGG" id="pary:A4V02_08475"/>
<evidence type="ECO:0000313" key="9">
    <source>
        <dbReference type="Proteomes" id="UP000186351"/>
    </source>
</evidence>
<comment type="similarity">
    <text evidence="7">Belongs to the transglycosylase MltG family.</text>
</comment>
<dbReference type="InterPro" id="IPR003770">
    <property type="entry name" value="MLTG-like"/>
</dbReference>
<dbReference type="NCBIfam" id="TIGR00247">
    <property type="entry name" value="endolytic transglycosylase MltG"/>
    <property type="match status" value="1"/>
</dbReference>
<gene>
    <name evidence="7" type="primary">mltG</name>
    <name evidence="8" type="ORF">A4V02_08475</name>
</gene>
<sequence length="340" mass="37614">MKVQRKKLIVLAVFVTVLVAAAASIVWRVYTGTKYDGEEPCWVFIPKGCDADSVSAILARDLGDSGRRAATLWRHYGSSPSVAHGAYRIEPGTRSIDIFKRIARGAQTPVKLTFNNVRLLPQFAGRIAARLEADSASIMSAIDSVLSAQGYKPAEYIGAFFPDTYEFYWTVPAGGVVSTLVKSHDRFWTDERRTKASALGITPAQASVIASIAEEETNRKDERGVVARLYLNRLQRGMPLQADPTVKYAVGDFSIKRITGKHLGVVSPYNTYKRTGLPPGPIRMPERATIDALLQSKPHDYIYMCASPDFSGRHLFARDLATHNRNAAAYHRALNLRNIK</sequence>
<dbReference type="AlphaFoldDB" id="A0A1B1SAE5"/>
<organism evidence="8 9">
    <name type="scientific">Muribaculum intestinale</name>
    <dbReference type="NCBI Taxonomy" id="1796646"/>
    <lineage>
        <taxon>Bacteria</taxon>
        <taxon>Pseudomonadati</taxon>
        <taxon>Bacteroidota</taxon>
        <taxon>Bacteroidia</taxon>
        <taxon>Bacteroidales</taxon>
        <taxon>Muribaculaceae</taxon>
        <taxon>Muribaculum</taxon>
    </lineage>
</organism>
<evidence type="ECO:0000256" key="2">
    <source>
        <dbReference type="ARBA" id="ARBA00022692"/>
    </source>
</evidence>
<dbReference type="Pfam" id="PF02618">
    <property type="entry name" value="YceG"/>
    <property type="match status" value="1"/>
</dbReference>
<keyword evidence="5 7" id="KW-0456">Lyase</keyword>
<dbReference type="Proteomes" id="UP000186351">
    <property type="component" value="Chromosome"/>
</dbReference>
<dbReference type="GO" id="GO:0071555">
    <property type="term" value="P:cell wall organization"/>
    <property type="evidence" value="ECO:0007669"/>
    <property type="project" value="UniProtKB-KW"/>
</dbReference>
<reference evidence="9" key="1">
    <citation type="submission" date="2016-04" db="EMBL/GenBank/DDBJ databases">
        <title>Complete Genome Sequences of Twelve Strains of a Stable Defined Moderately Diverse Mouse Microbiota 2 (sDMDMm2).</title>
        <authorList>
            <person name="Uchimura Y."/>
            <person name="Wyss M."/>
            <person name="Brugiroux S."/>
            <person name="Limenitakis J.P."/>
            <person name="Stecher B."/>
            <person name="McCoy K.D."/>
            <person name="Macpherson A.J."/>
        </authorList>
    </citation>
    <scope>NUCLEOTIDE SEQUENCE [LARGE SCALE GENOMIC DNA]</scope>
    <source>
        <strain evidence="9">YL27</strain>
    </source>
</reference>
<protein>
    <recommendedName>
        <fullName evidence="7">Endolytic murein transglycosylase</fullName>
        <ecNumber evidence="7">4.2.2.29</ecNumber>
    </recommendedName>
    <alternativeName>
        <fullName evidence="7">Peptidoglycan lytic transglycosylase</fullName>
    </alternativeName>
    <alternativeName>
        <fullName evidence="7">Peptidoglycan polymerization terminase</fullName>
    </alternativeName>
</protein>
<dbReference type="EC" id="4.2.2.29" evidence="7"/>
<dbReference type="GO" id="GO:0005886">
    <property type="term" value="C:plasma membrane"/>
    <property type="evidence" value="ECO:0007669"/>
    <property type="project" value="UniProtKB-UniRule"/>
</dbReference>
<dbReference type="HAMAP" id="MF_02065">
    <property type="entry name" value="MltG"/>
    <property type="match status" value="1"/>
</dbReference>
<dbReference type="PANTHER" id="PTHR30518:SF2">
    <property type="entry name" value="ENDOLYTIC MUREIN TRANSGLYCOSYLASE"/>
    <property type="match status" value="1"/>
</dbReference>
<evidence type="ECO:0000256" key="6">
    <source>
        <dbReference type="ARBA" id="ARBA00023316"/>
    </source>
</evidence>
<keyword evidence="6 7" id="KW-0961">Cell wall biogenesis/degradation</keyword>
<dbReference type="GO" id="GO:0008932">
    <property type="term" value="F:lytic endotransglycosylase activity"/>
    <property type="evidence" value="ECO:0007669"/>
    <property type="project" value="UniProtKB-UniRule"/>
</dbReference>
<dbReference type="PANTHER" id="PTHR30518">
    <property type="entry name" value="ENDOLYTIC MUREIN TRANSGLYCOSYLASE"/>
    <property type="match status" value="1"/>
</dbReference>
<keyword evidence="3 7" id="KW-1133">Transmembrane helix</keyword>
<evidence type="ECO:0000256" key="3">
    <source>
        <dbReference type="ARBA" id="ARBA00022989"/>
    </source>
</evidence>
<evidence type="ECO:0000256" key="7">
    <source>
        <dbReference type="HAMAP-Rule" id="MF_02065"/>
    </source>
</evidence>
<accession>A0A1B1SAE5</accession>
<dbReference type="CDD" id="cd08010">
    <property type="entry name" value="MltG_like"/>
    <property type="match status" value="1"/>
</dbReference>
<keyword evidence="9" id="KW-1185">Reference proteome</keyword>